<evidence type="ECO:0000313" key="1">
    <source>
        <dbReference type="EMBL" id="ETY75584.1"/>
    </source>
</evidence>
<dbReference type="EMBL" id="AWWK01000006">
    <property type="protein sequence ID" value="ETY75584.1"/>
    <property type="molecule type" value="Genomic_DNA"/>
</dbReference>
<name>W6TAJ3_9LACO</name>
<dbReference type="STRING" id="1400520.LFAB_01120"/>
<proteinExistence type="predicted"/>
<accession>W6TAJ3</accession>
<dbReference type="Proteomes" id="UP000019247">
    <property type="component" value="Unassembled WGS sequence"/>
</dbReference>
<gene>
    <name evidence="1" type="ORF">LFAB_01120</name>
</gene>
<comment type="caution">
    <text evidence="1">The sequence shown here is derived from an EMBL/GenBank/DDBJ whole genome shotgun (WGS) entry which is preliminary data.</text>
</comment>
<sequence>MSQYWVGALSDAILGSPFETGAVYGQVQKRPRDRPLARGLPHGGPLPHDQRLFYTHLQQKNRLPWRLVTDFLTSLLSFS</sequence>
<dbReference type="AlphaFoldDB" id="W6TAJ3"/>
<protein>
    <submittedName>
        <fullName evidence="1">Uncharacterized protein</fullName>
    </submittedName>
</protein>
<dbReference type="HOGENOM" id="CLU_2601565_0_0_9"/>
<reference evidence="1 2" key="1">
    <citation type="journal article" date="2014" name="Genome Announc.">
        <title>Genome Sequence of Lactobacillus fabifermentans Strain T30PCM01, Isolated from Fermenting Grape Marc.</title>
        <authorList>
            <person name="Treu L."/>
            <person name="Vendramin V."/>
            <person name="Bovo B."/>
            <person name="Giacomini A."/>
            <person name="Corich V."/>
            <person name="Campanaro S."/>
        </authorList>
    </citation>
    <scope>NUCLEOTIDE SEQUENCE [LARGE SCALE GENOMIC DNA]</scope>
    <source>
        <strain evidence="1 2">T30PCM01</strain>
    </source>
</reference>
<organism evidence="1 2">
    <name type="scientific">Lactiplantibacillus fabifermentans T30PCM01</name>
    <dbReference type="NCBI Taxonomy" id="1400520"/>
    <lineage>
        <taxon>Bacteria</taxon>
        <taxon>Bacillati</taxon>
        <taxon>Bacillota</taxon>
        <taxon>Bacilli</taxon>
        <taxon>Lactobacillales</taxon>
        <taxon>Lactobacillaceae</taxon>
        <taxon>Lactiplantibacillus</taxon>
    </lineage>
</organism>
<evidence type="ECO:0000313" key="2">
    <source>
        <dbReference type="Proteomes" id="UP000019247"/>
    </source>
</evidence>